<comment type="caution">
    <text evidence="2">The sequence shown here is derived from an EMBL/GenBank/DDBJ whole genome shotgun (WGS) entry which is preliminary data.</text>
</comment>
<keyword evidence="3" id="KW-1185">Reference proteome</keyword>
<evidence type="ECO:0000313" key="3">
    <source>
        <dbReference type="Proteomes" id="UP000675781"/>
    </source>
</evidence>
<dbReference type="GO" id="GO:0016491">
    <property type="term" value="F:oxidoreductase activity"/>
    <property type="evidence" value="ECO:0007669"/>
    <property type="project" value="InterPro"/>
</dbReference>
<sequence>MRLFVVNTDLVVLGAGPAGLSAAWRAARRGLNVVVLDRAEVVGGMAASFDIAGVRVDYGSHRLNPDMPGYVLADLRFLLGADLQTRYRDGKLLLGDKWITYPFKPRELARALPAVPMARAAFEAIGTAWRKPKQEEAADSYADLMRAGFGPTLYDQVYAPYARKLWGVDGDHIDAEQARRKAGAPTTLSALARAVRNALSNESLAYFYPRRGFGQLCETMADAAVQAGARLRLGSAAERIEIGHSDVSVKLGRSEFHSAAAERAGWSSDPYSDGSWLRSRHVFSTLPLPLLARMTSPGAPYEAVDASGDLKFRAIVLVYVVHRGGRWTKHDVHYIPGGRTPVSRISEPMNHRINPEDPDDRDVVCFEMPCDIGDEIWNASDDELIEVVRDCTRETRLPDLNVDWVQVKRVRNVYPIYHRGYKDQLAVLEEWVEELPHVTTFGRQGLFTPDNTHHAMLMGYEAADALGSGEFNRDRWNAARERFSRHIVES</sequence>
<protein>
    <submittedName>
        <fullName evidence="2">FAD-dependent oxidoreductase</fullName>
    </submittedName>
</protein>
<proteinExistence type="predicted"/>
<accession>A0A941EP19</accession>
<dbReference type="GO" id="GO:0008767">
    <property type="term" value="F:UDP-galactopyranose mutase activity"/>
    <property type="evidence" value="ECO:0007669"/>
    <property type="project" value="TreeGrafter"/>
</dbReference>
<gene>
    <name evidence="2" type="ORF">KDL01_14530</name>
</gene>
<organism evidence="2 3">
    <name type="scientific">Actinospica durhamensis</name>
    <dbReference type="NCBI Taxonomy" id="1508375"/>
    <lineage>
        <taxon>Bacteria</taxon>
        <taxon>Bacillati</taxon>
        <taxon>Actinomycetota</taxon>
        <taxon>Actinomycetes</taxon>
        <taxon>Catenulisporales</taxon>
        <taxon>Actinospicaceae</taxon>
        <taxon>Actinospica</taxon>
    </lineage>
</organism>
<dbReference type="InterPro" id="IPR036188">
    <property type="entry name" value="FAD/NAD-bd_sf"/>
</dbReference>
<dbReference type="SUPFAM" id="SSF51905">
    <property type="entry name" value="FAD/NAD(P)-binding domain"/>
    <property type="match status" value="1"/>
</dbReference>
<dbReference type="Pfam" id="PF01593">
    <property type="entry name" value="Amino_oxidase"/>
    <property type="match status" value="1"/>
</dbReference>
<dbReference type="PRINTS" id="PR00419">
    <property type="entry name" value="ADXRDTASE"/>
</dbReference>
<dbReference type="GO" id="GO:0005829">
    <property type="term" value="C:cytosol"/>
    <property type="evidence" value="ECO:0007669"/>
    <property type="project" value="TreeGrafter"/>
</dbReference>
<dbReference type="GO" id="GO:0050660">
    <property type="term" value="F:flavin adenine dinucleotide binding"/>
    <property type="evidence" value="ECO:0007669"/>
    <property type="project" value="TreeGrafter"/>
</dbReference>
<dbReference type="PANTHER" id="PTHR21197">
    <property type="entry name" value="UDP-GALACTOPYRANOSE MUTASE"/>
    <property type="match status" value="1"/>
</dbReference>
<dbReference type="EMBL" id="JAGSOG010000060">
    <property type="protein sequence ID" value="MBR7834488.1"/>
    <property type="molecule type" value="Genomic_DNA"/>
</dbReference>
<dbReference type="Proteomes" id="UP000675781">
    <property type="component" value="Unassembled WGS sequence"/>
</dbReference>
<reference evidence="2" key="1">
    <citation type="submission" date="2021-04" db="EMBL/GenBank/DDBJ databases">
        <title>Genome based classification of Actinospica acidithermotolerans sp. nov., an actinobacterium isolated from an Indonesian hot spring.</title>
        <authorList>
            <person name="Kusuma A.B."/>
            <person name="Putra K.E."/>
            <person name="Nafisah S."/>
            <person name="Loh J."/>
            <person name="Nouioui I."/>
            <person name="Goodfellow M."/>
        </authorList>
    </citation>
    <scope>NUCLEOTIDE SEQUENCE</scope>
    <source>
        <strain evidence="2">CSCA 57</strain>
    </source>
</reference>
<feature type="domain" description="Amine oxidase" evidence="1">
    <location>
        <begin position="18"/>
        <end position="447"/>
    </location>
</feature>
<evidence type="ECO:0000259" key="1">
    <source>
        <dbReference type="Pfam" id="PF01593"/>
    </source>
</evidence>
<evidence type="ECO:0000313" key="2">
    <source>
        <dbReference type="EMBL" id="MBR7834488.1"/>
    </source>
</evidence>
<dbReference type="AlphaFoldDB" id="A0A941EP19"/>
<dbReference type="InterPro" id="IPR002937">
    <property type="entry name" value="Amino_oxidase"/>
</dbReference>
<dbReference type="PANTHER" id="PTHR21197:SF0">
    <property type="entry name" value="UDP-GALACTOPYRANOSE MUTASE"/>
    <property type="match status" value="1"/>
</dbReference>
<dbReference type="Gene3D" id="3.50.50.60">
    <property type="entry name" value="FAD/NAD(P)-binding domain"/>
    <property type="match status" value="1"/>
</dbReference>
<name>A0A941EP19_9ACTN</name>